<evidence type="ECO:0000313" key="2">
    <source>
        <dbReference type="EMBL" id="OGM00515.1"/>
    </source>
</evidence>
<dbReference type="InterPro" id="IPR050256">
    <property type="entry name" value="Glycosyltransferase_2"/>
</dbReference>
<dbReference type="CDD" id="cd04179">
    <property type="entry name" value="DPM_DPG-synthase_like"/>
    <property type="match status" value="1"/>
</dbReference>
<dbReference type="Proteomes" id="UP000176988">
    <property type="component" value="Unassembled WGS sequence"/>
</dbReference>
<dbReference type="PANTHER" id="PTHR48090">
    <property type="entry name" value="UNDECAPRENYL-PHOSPHATE 4-DEOXY-4-FORMAMIDO-L-ARABINOSE TRANSFERASE-RELATED"/>
    <property type="match status" value="1"/>
</dbReference>
<proteinExistence type="predicted"/>
<dbReference type="SUPFAM" id="SSF53448">
    <property type="entry name" value="Nucleotide-diphospho-sugar transferases"/>
    <property type="match status" value="1"/>
</dbReference>
<evidence type="ECO:0000313" key="3">
    <source>
        <dbReference type="Proteomes" id="UP000176988"/>
    </source>
</evidence>
<feature type="domain" description="Glycosyltransferase 2-like" evidence="1">
    <location>
        <begin position="6"/>
        <end position="117"/>
    </location>
</feature>
<accession>A0A1F7WEN1</accession>
<gene>
    <name evidence="2" type="ORF">A2480_01450</name>
</gene>
<sequence length="222" mass="24434">MNVFAVVPAYNEEKTVADVVRSLGPVTNRVIVVDDGSIDRTGPEACGAGALVLRHFINRGLGAAIGTGLRHALDLNADVILTFDADGQHRAEDVPSLVKPLLDGRADVAIGVRTIDRHLMPRSRRTANWIGNALTFTLFGLWVQDSQSGLRAFTSSAASCFDLRCDRMDVSSEIVHEIRRHRLRLHEQPIRPDYTPYSLSKGQGFVMGLKTAGRLVLHRVMR</sequence>
<organism evidence="2 3">
    <name type="scientific">Candidatus Uhrbacteria bacterium RIFOXYC2_FULL_47_19</name>
    <dbReference type="NCBI Taxonomy" id="1802424"/>
    <lineage>
        <taxon>Bacteria</taxon>
        <taxon>Candidatus Uhriibacteriota</taxon>
    </lineage>
</organism>
<protein>
    <recommendedName>
        <fullName evidence="1">Glycosyltransferase 2-like domain-containing protein</fullName>
    </recommendedName>
</protein>
<dbReference type="STRING" id="1802424.A2480_01450"/>
<dbReference type="AlphaFoldDB" id="A0A1F7WEN1"/>
<dbReference type="InterPro" id="IPR001173">
    <property type="entry name" value="Glyco_trans_2-like"/>
</dbReference>
<dbReference type="Gene3D" id="3.90.550.10">
    <property type="entry name" value="Spore Coat Polysaccharide Biosynthesis Protein SpsA, Chain A"/>
    <property type="match status" value="1"/>
</dbReference>
<dbReference type="Pfam" id="PF00535">
    <property type="entry name" value="Glycos_transf_2"/>
    <property type="match status" value="1"/>
</dbReference>
<dbReference type="InterPro" id="IPR029044">
    <property type="entry name" value="Nucleotide-diphossugar_trans"/>
</dbReference>
<dbReference type="EMBL" id="MGFG01000031">
    <property type="protein sequence ID" value="OGM00515.1"/>
    <property type="molecule type" value="Genomic_DNA"/>
</dbReference>
<reference evidence="2 3" key="1">
    <citation type="journal article" date="2016" name="Nat. Commun.">
        <title>Thousands of microbial genomes shed light on interconnected biogeochemical processes in an aquifer system.</title>
        <authorList>
            <person name="Anantharaman K."/>
            <person name="Brown C.T."/>
            <person name="Hug L.A."/>
            <person name="Sharon I."/>
            <person name="Castelle C.J."/>
            <person name="Probst A.J."/>
            <person name="Thomas B.C."/>
            <person name="Singh A."/>
            <person name="Wilkins M.J."/>
            <person name="Karaoz U."/>
            <person name="Brodie E.L."/>
            <person name="Williams K.H."/>
            <person name="Hubbard S.S."/>
            <person name="Banfield J.F."/>
        </authorList>
    </citation>
    <scope>NUCLEOTIDE SEQUENCE [LARGE SCALE GENOMIC DNA]</scope>
</reference>
<evidence type="ECO:0000259" key="1">
    <source>
        <dbReference type="Pfam" id="PF00535"/>
    </source>
</evidence>
<comment type="caution">
    <text evidence="2">The sequence shown here is derived from an EMBL/GenBank/DDBJ whole genome shotgun (WGS) entry which is preliminary data.</text>
</comment>
<name>A0A1F7WEN1_9BACT</name>
<dbReference type="PANTHER" id="PTHR48090:SF7">
    <property type="entry name" value="RFBJ PROTEIN"/>
    <property type="match status" value="1"/>
</dbReference>